<name>A0ABW7KWE7_9NOCA</name>
<evidence type="ECO:0000313" key="2">
    <source>
        <dbReference type="EMBL" id="MFH5246112.1"/>
    </source>
</evidence>
<proteinExistence type="predicted"/>
<evidence type="ECO:0000256" key="1">
    <source>
        <dbReference type="SAM" id="MobiDB-lite"/>
    </source>
</evidence>
<dbReference type="EMBL" id="JBIMSP010000175">
    <property type="protein sequence ID" value="MFH5246112.1"/>
    <property type="molecule type" value="Genomic_DNA"/>
</dbReference>
<feature type="region of interest" description="Disordered" evidence="1">
    <location>
        <begin position="1"/>
        <end position="20"/>
    </location>
</feature>
<dbReference type="Proteomes" id="UP001609176">
    <property type="component" value="Unassembled WGS sequence"/>
</dbReference>
<gene>
    <name evidence="2" type="ORF">ACHIPV_30335</name>
</gene>
<sequence length="73" mass="7575">MTITTGLGGHDSPALPTTPELGRGQFVLVATVFGPTPSPTVQTTGHESVAVTIPRTRSRVGLPIRKSPIVAGW</sequence>
<reference evidence="2 3" key="1">
    <citation type="submission" date="2024-10" db="EMBL/GenBank/DDBJ databases">
        <authorList>
            <person name="Riesco R."/>
        </authorList>
    </citation>
    <scope>NUCLEOTIDE SEQUENCE [LARGE SCALE GENOMIC DNA]</scope>
    <source>
        <strain evidence="2 3">NCIMB 15448</strain>
    </source>
</reference>
<accession>A0ABW7KWE7</accession>
<evidence type="ECO:0000313" key="3">
    <source>
        <dbReference type="Proteomes" id="UP001609176"/>
    </source>
</evidence>
<dbReference type="RefSeq" id="WP_395126774.1">
    <property type="nucleotide sequence ID" value="NZ_JBIMSP010000175.1"/>
</dbReference>
<comment type="caution">
    <text evidence="2">The sequence shown here is derived from an EMBL/GenBank/DDBJ whole genome shotgun (WGS) entry which is preliminary data.</text>
</comment>
<organism evidence="2 3">
    <name type="scientific">Antrihabitans spumae</name>
    <dbReference type="NCBI Taxonomy" id="3373370"/>
    <lineage>
        <taxon>Bacteria</taxon>
        <taxon>Bacillati</taxon>
        <taxon>Actinomycetota</taxon>
        <taxon>Actinomycetes</taxon>
        <taxon>Mycobacteriales</taxon>
        <taxon>Nocardiaceae</taxon>
        <taxon>Antrihabitans</taxon>
    </lineage>
</organism>
<protein>
    <submittedName>
        <fullName evidence="2">Uncharacterized protein</fullName>
    </submittedName>
</protein>